<evidence type="ECO:0000256" key="8">
    <source>
        <dbReference type="ARBA" id="ARBA00066536"/>
    </source>
</evidence>
<evidence type="ECO:0000256" key="1">
    <source>
        <dbReference type="ARBA" id="ARBA00001974"/>
    </source>
</evidence>
<dbReference type="InterPro" id="IPR027477">
    <property type="entry name" value="Succ_DH/fumarate_Rdtase_cat_sf"/>
</dbReference>
<evidence type="ECO:0000256" key="6">
    <source>
        <dbReference type="ARBA" id="ARBA00051951"/>
    </source>
</evidence>
<evidence type="ECO:0000313" key="13">
    <source>
        <dbReference type="Proteomes" id="UP000317303"/>
    </source>
</evidence>
<keyword evidence="5" id="KW-0443">Lipid metabolism</keyword>
<evidence type="ECO:0000256" key="4">
    <source>
        <dbReference type="ARBA" id="ARBA00023002"/>
    </source>
</evidence>
<dbReference type="PANTHER" id="PTHR43400:SF10">
    <property type="entry name" value="3-OXOSTEROID 1-DEHYDROGENASE"/>
    <property type="match status" value="1"/>
</dbReference>
<dbReference type="GO" id="GO:0008202">
    <property type="term" value="P:steroid metabolic process"/>
    <property type="evidence" value="ECO:0007669"/>
    <property type="project" value="UniProtKB-KW"/>
</dbReference>
<dbReference type="EMBL" id="VLJV01000001">
    <property type="protein sequence ID" value="TWH20086.1"/>
    <property type="molecule type" value="Genomic_DNA"/>
</dbReference>
<evidence type="ECO:0000256" key="2">
    <source>
        <dbReference type="ARBA" id="ARBA00022630"/>
    </source>
</evidence>
<feature type="domain" description="FAD-dependent oxidoreductase 2 FAD-binding" evidence="11">
    <location>
        <begin position="18"/>
        <end position="557"/>
    </location>
</feature>
<comment type="cofactor">
    <cofactor evidence="1">
        <name>FAD</name>
        <dbReference type="ChEBI" id="CHEBI:57692"/>
    </cofactor>
</comment>
<comment type="similarity">
    <text evidence="7">Belongs to the FAD-dependent oxidoreductase 2 family. 3-oxosteroid dehydrogenase subfamily.</text>
</comment>
<sequence length="631" mass="66850">MTPGAVDGGNAGGGEEFDVVVVGSGAAGMTAALRAAHSGLSTVVVEKAAAFGGSTARSGGGVWVPGNDALRRAGVADTPEEARDYLRTIVGDVADPDRIDAYLERGPEVLRFVERTTPLRLAWVRGYSDYYPEAPGGKVVGRSAEPKPVDARLLGDERARLERPYSAPPLGVPLGQADYRWLSLIARHPRGVLTLLSLGLRWLAGLARGRRQLTMGQAIAAALRVGLLRAGVEVRLERPLVRLHTGPDPGARGSAGRERVDGVVVTEDGREVLIRARRGVVLAAGGFEHNAELRQRYQRAPIGTEWTVGAKANTGDAITAAMDVGAAVDLMDDAWWGPSIPLPGGPWFALAERSRPGCVMVNDRGRRFGNESAPYVDAVHAMYGGEHGRGDGPGENIPTWLVFDQRYRNRYMFTGLGPRQALPGRWFKHGVVVRADTIAELADRMGVPAENLESTVERFNGFARAGEDLDFGRGRSRYDHYYGDPRNKPNPSLGELNQAPYYAVKMVPGDLGTKGGVRTDPRARVLREDGSVIPGLYAAGNSSAAVMGHTYAGPGATIGPAMVFGYLAAEDAAGRAAADAAEDTPADTVGGPTADTAEHTVGSTAEDTAEDTAGSGPVHTPRNPGTPRVRR</sequence>
<evidence type="ECO:0000256" key="9">
    <source>
        <dbReference type="ARBA" id="ARBA00069709"/>
    </source>
</evidence>
<accession>A0A660C9V3</accession>
<evidence type="ECO:0000256" key="5">
    <source>
        <dbReference type="ARBA" id="ARBA00023221"/>
    </source>
</evidence>
<dbReference type="FunFam" id="3.50.50.60:FF:000208">
    <property type="entry name" value="3-ketosteroid dehydrogenase"/>
    <property type="match status" value="1"/>
</dbReference>
<gene>
    <name evidence="12" type="ORF">JD82_01926</name>
</gene>
<dbReference type="AlphaFoldDB" id="A0A660C9V3"/>
<keyword evidence="4" id="KW-0560">Oxidoreductase</keyword>
<dbReference type="InterPro" id="IPR036188">
    <property type="entry name" value="FAD/NAD-bd_sf"/>
</dbReference>
<comment type="caution">
    <text evidence="12">The sequence shown here is derived from an EMBL/GenBank/DDBJ whole genome shotgun (WGS) entry which is preliminary data.</text>
</comment>
<dbReference type="NCBIfam" id="NF005882">
    <property type="entry name" value="PRK07843.1"/>
    <property type="match status" value="1"/>
</dbReference>
<reference evidence="12 13" key="1">
    <citation type="submission" date="2019-07" db="EMBL/GenBank/DDBJ databases">
        <title>R&amp;d 2014.</title>
        <authorList>
            <person name="Klenk H.-P."/>
        </authorList>
    </citation>
    <scope>NUCLEOTIDE SEQUENCE [LARGE SCALE GENOMIC DNA]</scope>
    <source>
        <strain evidence="12 13">DSM 43194</strain>
    </source>
</reference>
<evidence type="ECO:0000256" key="10">
    <source>
        <dbReference type="SAM" id="MobiDB-lite"/>
    </source>
</evidence>
<keyword evidence="13" id="KW-1185">Reference proteome</keyword>
<dbReference type="EC" id="1.3.99.4" evidence="8"/>
<dbReference type="SUPFAM" id="SSF56425">
    <property type="entry name" value="Succinate dehydrogenase/fumarate reductase flavoprotein, catalytic domain"/>
    <property type="match status" value="1"/>
</dbReference>
<keyword evidence="3" id="KW-0274">FAD</keyword>
<evidence type="ECO:0000256" key="7">
    <source>
        <dbReference type="ARBA" id="ARBA00061147"/>
    </source>
</evidence>
<dbReference type="InterPro" id="IPR003953">
    <property type="entry name" value="FAD-dep_OxRdtase_2_FAD-bd"/>
</dbReference>
<dbReference type="SUPFAM" id="SSF51905">
    <property type="entry name" value="FAD/NAD(P)-binding domain"/>
    <property type="match status" value="1"/>
</dbReference>
<dbReference type="Gene3D" id="3.90.700.10">
    <property type="entry name" value="Succinate dehydrogenase/fumarate reductase flavoprotein, catalytic domain"/>
    <property type="match status" value="1"/>
</dbReference>
<keyword evidence="2" id="KW-0285">Flavoprotein</keyword>
<dbReference type="Gene3D" id="3.50.50.60">
    <property type="entry name" value="FAD/NAD(P)-binding domain"/>
    <property type="match status" value="2"/>
</dbReference>
<dbReference type="InterPro" id="IPR050315">
    <property type="entry name" value="FAD-oxidoreductase_2"/>
</dbReference>
<keyword evidence="5" id="KW-0753">Steroid metabolism</keyword>
<dbReference type="Pfam" id="PF00890">
    <property type="entry name" value="FAD_binding_2"/>
    <property type="match status" value="1"/>
</dbReference>
<name>A0A660C9V3_9PSEU</name>
<dbReference type="FunFam" id="3.50.50.60:FF:000240">
    <property type="entry name" value="3-ketosteroid-delta-1-dehydrogenase"/>
    <property type="match status" value="1"/>
</dbReference>
<feature type="region of interest" description="Disordered" evidence="10">
    <location>
        <begin position="578"/>
        <end position="631"/>
    </location>
</feature>
<evidence type="ECO:0000313" key="12">
    <source>
        <dbReference type="EMBL" id="TWH20086.1"/>
    </source>
</evidence>
<organism evidence="12 13">
    <name type="scientific">Prauserella rugosa</name>
    <dbReference type="NCBI Taxonomy" id="43354"/>
    <lineage>
        <taxon>Bacteria</taxon>
        <taxon>Bacillati</taxon>
        <taxon>Actinomycetota</taxon>
        <taxon>Actinomycetes</taxon>
        <taxon>Pseudonocardiales</taxon>
        <taxon>Pseudonocardiaceae</taxon>
        <taxon>Prauserella</taxon>
    </lineage>
</organism>
<dbReference type="RefSeq" id="WP_281292240.1">
    <property type="nucleotide sequence ID" value="NZ_JOIJ01000003.1"/>
</dbReference>
<dbReference type="PANTHER" id="PTHR43400">
    <property type="entry name" value="FUMARATE REDUCTASE"/>
    <property type="match status" value="1"/>
</dbReference>
<evidence type="ECO:0000259" key="11">
    <source>
        <dbReference type="Pfam" id="PF00890"/>
    </source>
</evidence>
<dbReference type="Proteomes" id="UP000317303">
    <property type="component" value="Unassembled WGS sequence"/>
</dbReference>
<proteinExistence type="inferred from homology"/>
<comment type="catalytic activity">
    <reaction evidence="6">
        <text>a 3-oxosteroid + A = a 3-oxo-Delta(1)-steroid + AH2</text>
        <dbReference type="Rhea" id="RHEA:13329"/>
        <dbReference type="ChEBI" id="CHEBI:13193"/>
        <dbReference type="ChEBI" id="CHEBI:17499"/>
        <dbReference type="ChEBI" id="CHEBI:20156"/>
        <dbReference type="ChEBI" id="CHEBI:47788"/>
        <dbReference type="EC" id="1.3.99.4"/>
    </reaction>
</comment>
<evidence type="ECO:0000256" key="3">
    <source>
        <dbReference type="ARBA" id="ARBA00022827"/>
    </source>
</evidence>
<protein>
    <recommendedName>
        <fullName evidence="9">3-oxosteroid 1-dehydrogenase</fullName>
        <ecNumber evidence="8">1.3.99.4</ecNumber>
    </recommendedName>
</protein>
<dbReference type="GO" id="GO:0047571">
    <property type="term" value="F:3-oxosteroid 1-dehydrogenase activity"/>
    <property type="evidence" value="ECO:0007669"/>
    <property type="project" value="UniProtKB-EC"/>
</dbReference>